<comment type="caution">
    <text evidence="1">The sequence shown here is derived from an EMBL/GenBank/DDBJ whole genome shotgun (WGS) entry which is preliminary data.</text>
</comment>
<dbReference type="AlphaFoldDB" id="X1FPE2"/>
<proteinExistence type="predicted"/>
<accession>X1FPE2</accession>
<feature type="non-terminal residue" evidence="1">
    <location>
        <position position="87"/>
    </location>
</feature>
<reference evidence="1" key="1">
    <citation type="journal article" date="2014" name="Front. Microbiol.">
        <title>High frequency of phylogenetically diverse reductive dehalogenase-homologous genes in deep subseafloor sedimentary metagenomes.</title>
        <authorList>
            <person name="Kawai M."/>
            <person name="Futagami T."/>
            <person name="Toyoda A."/>
            <person name="Takaki Y."/>
            <person name="Nishi S."/>
            <person name="Hori S."/>
            <person name="Arai W."/>
            <person name="Tsubouchi T."/>
            <person name="Morono Y."/>
            <person name="Uchiyama I."/>
            <person name="Ito T."/>
            <person name="Fujiyama A."/>
            <person name="Inagaki F."/>
            <person name="Takami H."/>
        </authorList>
    </citation>
    <scope>NUCLEOTIDE SEQUENCE</scope>
    <source>
        <strain evidence="1">Expedition CK06-06</strain>
    </source>
</reference>
<name>X1FPE2_9ZZZZ</name>
<evidence type="ECO:0000313" key="1">
    <source>
        <dbReference type="EMBL" id="GAH47526.1"/>
    </source>
</evidence>
<sequence length="87" mass="10689">MIRKEMYEKVQLFKRLGHSKSEISSDLEIDPKTAAKYYAMDGREFKTYRKEHMFRDKVLEEYEKDILKVYKMNEFQRLNMSAVYDYL</sequence>
<evidence type="ECO:0008006" key="2">
    <source>
        <dbReference type="Google" id="ProtNLM"/>
    </source>
</evidence>
<gene>
    <name evidence="1" type="ORF">S03H2_39014</name>
</gene>
<organism evidence="1">
    <name type="scientific">marine sediment metagenome</name>
    <dbReference type="NCBI Taxonomy" id="412755"/>
    <lineage>
        <taxon>unclassified sequences</taxon>
        <taxon>metagenomes</taxon>
        <taxon>ecological metagenomes</taxon>
    </lineage>
</organism>
<protein>
    <recommendedName>
        <fullName evidence="2">Transposase</fullName>
    </recommendedName>
</protein>
<dbReference type="EMBL" id="BARU01024088">
    <property type="protein sequence ID" value="GAH47526.1"/>
    <property type="molecule type" value="Genomic_DNA"/>
</dbReference>